<dbReference type="EMBL" id="JANLCM010000001">
    <property type="protein sequence ID" value="MCS5718007.1"/>
    <property type="molecule type" value="Genomic_DNA"/>
</dbReference>
<keyword evidence="1" id="KW-0812">Transmembrane</keyword>
<feature type="transmembrane region" description="Helical" evidence="1">
    <location>
        <begin position="78"/>
        <end position="99"/>
    </location>
</feature>
<keyword evidence="1" id="KW-0472">Membrane</keyword>
<gene>
    <name evidence="2" type="ORF">N1027_07635</name>
</gene>
<dbReference type="Proteomes" id="UP001165584">
    <property type="component" value="Unassembled WGS sequence"/>
</dbReference>
<accession>A0ABT2GR02</accession>
<sequence>MGSHASDPAAATGPDPVPVSVRAQLLATEHWGLLAARSTAQNEVLTRIAIFFTLVSAGLVSLALIGQVTDFADSFSGFSLGIIGFVCFVGFLTQIRVFAVGMEDLMYVIAMNRLRGAYAEMDPGIEKYFMASRHDDRIGSTQTYYFFLPRRTEVAQLLASSMIFVAVVNTALVGLFAGALAMSLGAEYSVMIAVGVAAGLVWLIVTVYLGGRHYDQVWEHHVPLYPS</sequence>
<feature type="transmembrane region" description="Helical" evidence="1">
    <location>
        <begin position="188"/>
        <end position="209"/>
    </location>
</feature>
<keyword evidence="3" id="KW-1185">Reference proteome</keyword>
<dbReference type="RefSeq" id="WP_259506675.1">
    <property type="nucleotide sequence ID" value="NZ_JANLCM010000001.1"/>
</dbReference>
<name>A0ABT2GR02_9MICO</name>
<keyword evidence="1" id="KW-1133">Transmembrane helix</keyword>
<evidence type="ECO:0000313" key="3">
    <source>
        <dbReference type="Proteomes" id="UP001165584"/>
    </source>
</evidence>
<proteinExistence type="predicted"/>
<organism evidence="2 3">
    <name type="scientific">Herbiconiux aconitum</name>
    <dbReference type="NCBI Taxonomy" id="2970913"/>
    <lineage>
        <taxon>Bacteria</taxon>
        <taxon>Bacillati</taxon>
        <taxon>Actinomycetota</taxon>
        <taxon>Actinomycetes</taxon>
        <taxon>Micrococcales</taxon>
        <taxon>Microbacteriaceae</taxon>
        <taxon>Herbiconiux</taxon>
    </lineage>
</organism>
<feature type="transmembrane region" description="Helical" evidence="1">
    <location>
        <begin position="157"/>
        <end position="182"/>
    </location>
</feature>
<evidence type="ECO:0000313" key="2">
    <source>
        <dbReference type="EMBL" id="MCS5718007.1"/>
    </source>
</evidence>
<feature type="transmembrane region" description="Helical" evidence="1">
    <location>
        <begin position="44"/>
        <end position="66"/>
    </location>
</feature>
<reference evidence="2" key="1">
    <citation type="submission" date="2022-08" db="EMBL/GenBank/DDBJ databases">
        <authorList>
            <person name="Deng Y."/>
            <person name="Han X.-F."/>
            <person name="Zhang Y.-Q."/>
        </authorList>
    </citation>
    <scope>NUCLEOTIDE SEQUENCE</scope>
    <source>
        <strain evidence="2">CPCC 205763</strain>
    </source>
</reference>
<protein>
    <submittedName>
        <fullName evidence="2">Uncharacterized protein</fullName>
    </submittedName>
</protein>
<evidence type="ECO:0000256" key="1">
    <source>
        <dbReference type="SAM" id="Phobius"/>
    </source>
</evidence>
<comment type="caution">
    <text evidence="2">The sequence shown here is derived from an EMBL/GenBank/DDBJ whole genome shotgun (WGS) entry which is preliminary data.</text>
</comment>